<sequence>MRLAKSGKAEQGFSLVPGRNRQLQDAIQTQSLQASSLSASIYINDHLASTPFRQHHLASTSAGKPSRATLPDVGFVISYADGSQVVRRRTNS</sequence>
<dbReference type="AlphaFoldDB" id="A0A8H4LQ90"/>
<gene>
    <name evidence="1" type="ORF">G6O67_008609</name>
</gene>
<reference evidence="1 2" key="1">
    <citation type="journal article" date="2020" name="Genome Biol. Evol.">
        <title>A new high-quality draft genome assembly of the Chinese cordyceps Ophiocordyceps sinensis.</title>
        <authorList>
            <person name="Shu R."/>
            <person name="Zhang J."/>
            <person name="Meng Q."/>
            <person name="Zhang H."/>
            <person name="Zhou G."/>
            <person name="Li M."/>
            <person name="Wu P."/>
            <person name="Zhao Y."/>
            <person name="Chen C."/>
            <person name="Qin Q."/>
        </authorList>
    </citation>
    <scope>NUCLEOTIDE SEQUENCE [LARGE SCALE GENOMIC DNA]</scope>
    <source>
        <strain evidence="1 2">IOZ07</strain>
    </source>
</reference>
<accession>A0A8H4LQ90</accession>
<dbReference type="EMBL" id="JAAVMX010000012">
    <property type="protein sequence ID" value="KAF4503985.1"/>
    <property type="molecule type" value="Genomic_DNA"/>
</dbReference>
<evidence type="ECO:0000313" key="1">
    <source>
        <dbReference type="EMBL" id="KAF4503985.1"/>
    </source>
</evidence>
<keyword evidence="2" id="KW-1185">Reference proteome</keyword>
<evidence type="ECO:0000313" key="2">
    <source>
        <dbReference type="Proteomes" id="UP000557566"/>
    </source>
</evidence>
<comment type="caution">
    <text evidence="1">The sequence shown here is derived from an EMBL/GenBank/DDBJ whole genome shotgun (WGS) entry which is preliminary data.</text>
</comment>
<name>A0A8H4LQ90_9HYPO</name>
<protein>
    <submittedName>
        <fullName evidence="1">Uncharacterized protein</fullName>
    </submittedName>
</protein>
<proteinExistence type="predicted"/>
<dbReference type="Proteomes" id="UP000557566">
    <property type="component" value="Unassembled WGS sequence"/>
</dbReference>
<organism evidence="1 2">
    <name type="scientific">Ophiocordyceps sinensis</name>
    <dbReference type="NCBI Taxonomy" id="72228"/>
    <lineage>
        <taxon>Eukaryota</taxon>
        <taxon>Fungi</taxon>
        <taxon>Dikarya</taxon>
        <taxon>Ascomycota</taxon>
        <taxon>Pezizomycotina</taxon>
        <taxon>Sordariomycetes</taxon>
        <taxon>Hypocreomycetidae</taxon>
        <taxon>Hypocreales</taxon>
        <taxon>Ophiocordycipitaceae</taxon>
        <taxon>Ophiocordyceps</taxon>
    </lineage>
</organism>